<evidence type="ECO:0000256" key="2">
    <source>
        <dbReference type="ARBA" id="ARBA00007977"/>
    </source>
</evidence>
<evidence type="ECO:0000313" key="8">
    <source>
        <dbReference type="Proteomes" id="UP000194137"/>
    </source>
</evidence>
<proteinExistence type="inferred from homology"/>
<evidence type="ECO:0000313" key="7">
    <source>
        <dbReference type="EMBL" id="ARP98232.1"/>
    </source>
</evidence>
<keyword evidence="8" id="KW-1185">Reference proteome</keyword>
<dbReference type="KEGG" id="psin:CAK95_03355"/>
<keyword evidence="5" id="KW-1133">Transmembrane helix</keyword>
<comment type="similarity">
    <text evidence="2">Belongs to the UPF0324 family.</text>
</comment>
<dbReference type="RefSeq" id="WP_086086583.1">
    <property type="nucleotide sequence ID" value="NZ_CP021112.1"/>
</dbReference>
<evidence type="ECO:0000256" key="6">
    <source>
        <dbReference type="ARBA" id="ARBA00023136"/>
    </source>
</evidence>
<dbReference type="STRING" id="1235591.CAK95_03355"/>
<dbReference type="InterPro" id="IPR018383">
    <property type="entry name" value="UPF0324_pro"/>
</dbReference>
<sequence>MDAVLTLFDGRSAFGRLLPGLAIVVAVAVLAMLLRLLPGLSMFSPLMLAVLIGVALGHLYHPPPRCLPGIGFAGRRILRLAIVLLGLQLSATQLLAIGLDGFVIATCVVAITFIAVAWMGPLLGVDARLAGLIAAGTSICGASAVAAMSTVNQASEEDVTYAMAAVTVFGTILMFLLPAAGHTLGLPERAFGIWAGVSIHEVAQVTGATFQYGNVAGETGIIVKLTRVMMLAPLVLVVGLRLHRRRSAGNEDAAPPVVPLFVLGFIAAAALNSVVSIPADIRASLMSITTFLLALALAALGLQAHVSRLKAKGVRPLALGALGTVLIVGLSLGLVMLANWVA</sequence>
<dbReference type="GO" id="GO:0005886">
    <property type="term" value="C:plasma membrane"/>
    <property type="evidence" value="ECO:0007669"/>
    <property type="project" value="UniProtKB-SubCell"/>
</dbReference>
<dbReference type="OrthoDB" id="5393513at2"/>
<name>A0A1W6ZLP5_9HYPH</name>
<evidence type="ECO:0000256" key="1">
    <source>
        <dbReference type="ARBA" id="ARBA00004651"/>
    </source>
</evidence>
<comment type="subcellular location">
    <subcellularLocation>
        <location evidence="1">Cell membrane</location>
        <topology evidence="1">Multi-pass membrane protein</topology>
    </subcellularLocation>
</comment>
<keyword evidence="6" id="KW-0472">Membrane</keyword>
<evidence type="ECO:0000256" key="5">
    <source>
        <dbReference type="ARBA" id="ARBA00022989"/>
    </source>
</evidence>
<dbReference type="PANTHER" id="PTHR30106:SF2">
    <property type="entry name" value="UPF0324 INNER MEMBRANE PROTEIN YEIH"/>
    <property type="match status" value="1"/>
</dbReference>
<dbReference type="Proteomes" id="UP000194137">
    <property type="component" value="Chromosome"/>
</dbReference>
<dbReference type="Pfam" id="PF03601">
    <property type="entry name" value="Cons_hypoth698"/>
    <property type="match status" value="1"/>
</dbReference>
<gene>
    <name evidence="7" type="ORF">CAK95_03355</name>
</gene>
<dbReference type="PANTHER" id="PTHR30106">
    <property type="entry name" value="INNER MEMBRANE PROTEIN YEIH-RELATED"/>
    <property type="match status" value="1"/>
</dbReference>
<protein>
    <submittedName>
        <fullName evidence="7">Uncharacterized protein</fullName>
    </submittedName>
</protein>
<evidence type="ECO:0000256" key="3">
    <source>
        <dbReference type="ARBA" id="ARBA00022475"/>
    </source>
</evidence>
<dbReference type="EMBL" id="CP021112">
    <property type="protein sequence ID" value="ARP98232.1"/>
    <property type="molecule type" value="Genomic_DNA"/>
</dbReference>
<reference evidence="7 8" key="1">
    <citation type="submission" date="2017-05" db="EMBL/GenBank/DDBJ databases">
        <title>Full genome sequence of Pseudorhodoplanes sinuspersici.</title>
        <authorList>
            <person name="Dastgheib S.M.M."/>
            <person name="Shavandi M."/>
            <person name="Tirandaz H."/>
        </authorList>
    </citation>
    <scope>NUCLEOTIDE SEQUENCE [LARGE SCALE GENOMIC DNA]</scope>
    <source>
        <strain evidence="7 8">RIPI110</strain>
    </source>
</reference>
<accession>A0A1W6ZLP5</accession>
<evidence type="ECO:0000256" key="4">
    <source>
        <dbReference type="ARBA" id="ARBA00022692"/>
    </source>
</evidence>
<keyword evidence="4" id="KW-0812">Transmembrane</keyword>
<dbReference type="AlphaFoldDB" id="A0A1W6ZLP5"/>
<keyword evidence="3" id="KW-1003">Cell membrane</keyword>
<organism evidence="7 8">
    <name type="scientific">Pseudorhodoplanes sinuspersici</name>
    <dbReference type="NCBI Taxonomy" id="1235591"/>
    <lineage>
        <taxon>Bacteria</taxon>
        <taxon>Pseudomonadati</taxon>
        <taxon>Pseudomonadota</taxon>
        <taxon>Alphaproteobacteria</taxon>
        <taxon>Hyphomicrobiales</taxon>
        <taxon>Pseudorhodoplanes</taxon>
    </lineage>
</organism>